<protein>
    <submittedName>
        <fullName evidence="1">Uncharacterized protein</fullName>
    </submittedName>
</protein>
<dbReference type="Proteomes" id="UP000306740">
    <property type="component" value="Unassembled WGS sequence"/>
</dbReference>
<accession>A0A5C4M9G4</accession>
<name>A0A5C4M9G4_9ACTN</name>
<dbReference type="RefSeq" id="WP_139107329.1">
    <property type="nucleotide sequence ID" value="NZ_VDFR01000234.1"/>
</dbReference>
<dbReference type="EMBL" id="VDFR01000234">
    <property type="protein sequence ID" value="TNC28428.1"/>
    <property type="molecule type" value="Genomic_DNA"/>
</dbReference>
<evidence type="ECO:0000313" key="2">
    <source>
        <dbReference type="Proteomes" id="UP000306740"/>
    </source>
</evidence>
<dbReference type="AlphaFoldDB" id="A0A5C4M9G4"/>
<organism evidence="1 2">
    <name type="scientific">Mumia zhuanghuii</name>
    <dbReference type="NCBI Taxonomy" id="2585211"/>
    <lineage>
        <taxon>Bacteria</taxon>
        <taxon>Bacillati</taxon>
        <taxon>Actinomycetota</taxon>
        <taxon>Actinomycetes</taxon>
        <taxon>Propionibacteriales</taxon>
        <taxon>Nocardioidaceae</taxon>
        <taxon>Mumia</taxon>
    </lineage>
</organism>
<comment type="caution">
    <text evidence="1">The sequence shown here is derived from an EMBL/GenBank/DDBJ whole genome shotgun (WGS) entry which is preliminary data.</text>
</comment>
<evidence type="ECO:0000313" key="1">
    <source>
        <dbReference type="EMBL" id="TNC28428.1"/>
    </source>
</evidence>
<sequence length="61" mass="6631">MLQGVRDALLVWERALDQQLWLVGAMPCHAVQRSGHAQPSLDGCMAARGAALLLRLVHDAL</sequence>
<reference evidence="1 2" key="1">
    <citation type="submission" date="2019-05" db="EMBL/GenBank/DDBJ databases">
        <title>Mumia sp. nov., isolated from the intestinal contents of plateau pika (Ochotona curzoniae) in the Qinghai-Tibet plateau of China.</title>
        <authorList>
            <person name="Tian Z."/>
        </authorList>
    </citation>
    <scope>NUCLEOTIDE SEQUENCE [LARGE SCALE GENOMIC DNA]</scope>
    <source>
        <strain evidence="2">527</strain>
    </source>
</reference>
<gene>
    <name evidence="1" type="ORF">FHE65_33955</name>
</gene>
<proteinExistence type="predicted"/>